<organism evidence="8 9">
    <name type="scientific">Oceanibaculum pacificum</name>
    <dbReference type="NCBI Taxonomy" id="580166"/>
    <lineage>
        <taxon>Bacteria</taxon>
        <taxon>Pseudomonadati</taxon>
        <taxon>Pseudomonadota</taxon>
        <taxon>Alphaproteobacteria</taxon>
        <taxon>Rhodospirillales</taxon>
        <taxon>Oceanibaculaceae</taxon>
        <taxon>Oceanibaculum</taxon>
    </lineage>
</organism>
<gene>
    <name evidence="8" type="ORF">AUP43_07805</name>
</gene>
<evidence type="ECO:0000256" key="1">
    <source>
        <dbReference type="ARBA" id="ARBA00004370"/>
    </source>
</evidence>
<feature type="region of interest" description="Disordered" evidence="5">
    <location>
        <begin position="440"/>
        <end position="475"/>
    </location>
</feature>
<protein>
    <recommendedName>
        <fullName evidence="7">HemY N-terminal domain-containing protein</fullName>
    </recommendedName>
</protein>
<evidence type="ECO:0000256" key="6">
    <source>
        <dbReference type="SAM" id="Phobius"/>
    </source>
</evidence>
<evidence type="ECO:0000259" key="7">
    <source>
        <dbReference type="Pfam" id="PF07219"/>
    </source>
</evidence>
<dbReference type="PIRSF" id="PIRSF031802">
    <property type="entry name" value="UCP031802"/>
    <property type="match status" value="1"/>
</dbReference>
<keyword evidence="4 6" id="KW-0472">Membrane</keyword>
<dbReference type="STRING" id="580166.AUP43_07805"/>
<name>A0A154W6C0_9PROT</name>
<sequence length="475" mass="51245">MRWAVFFAVKLALLIAAAVWLAEHPGTVRIDWQGYRLDTSFGLLVVLLLIVALLLTGLFRVYGALLGSPIAYMRRRAEKKRRQGYLALTQGMVAVAAGDPEEAKRLARKADSLLEDPPLTMLLSAQAAQLNGDDEAAERYFTAMLKRPETEFLGLRGLLTQAMRKGDRAQALALVKRAHKIRPDTPWVLSTLLDLQVKDRRWDEALGTIRESAQTKALPAPAANSHRAALLVERSRAAIAAGDMAAAMEHAKRAHAAMPDFVPAAAIEARLLIEAGKHKRAAKLIETVWARAPHPELARLYDQCWPGESALQRMRRFQKLEQISPTHVESLIAVAEAALAAQLWGEARAHLDKAIAAGPQSGATARAYRLMAAVADAEYGDAARVRDWLAKAAAADPDPAWICGSCGAQAEVWTAVCGNCTAFDSQEWRTPPRAAALPVEADSAATADAGPVGKEKGPLAVIEPPIAGQPPRPAA</sequence>
<dbReference type="Pfam" id="PF07219">
    <property type="entry name" value="HemY_N"/>
    <property type="match status" value="1"/>
</dbReference>
<keyword evidence="9" id="KW-1185">Reference proteome</keyword>
<proteinExistence type="predicted"/>
<feature type="transmembrane region" description="Helical" evidence="6">
    <location>
        <begin position="45"/>
        <end position="72"/>
    </location>
</feature>
<feature type="domain" description="HemY N-terminal" evidence="7">
    <location>
        <begin position="26"/>
        <end position="132"/>
    </location>
</feature>
<evidence type="ECO:0000256" key="2">
    <source>
        <dbReference type="ARBA" id="ARBA00022692"/>
    </source>
</evidence>
<evidence type="ECO:0000313" key="9">
    <source>
        <dbReference type="Proteomes" id="UP000076400"/>
    </source>
</evidence>
<keyword evidence="3 6" id="KW-1133">Transmembrane helix</keyword>
<reference evidence="8 9" key="1">
    <citation type="submission" date="2015-12" db="EMBL/GenBank/DDBJ databases">
        <title>Genome sequence of Oceanibaculum pacificum MCCC 1A02656.</title>
        <authorList>
            <person name="Lu L."/>
            <person name="Lai Q."/>
            <person name="Shao Z."/>
            <person name="Qian P."/>
        </authorList>
    </citation>
    <scope>NUCLEOTIDE SEQUENCE [LARGE SCALE GENOMIC DNA]</scope>
    <source>
        <strain evidence="8 9">MCCC 1A02656</strain>
    </source>
</reference>
<evidence type="ECO:0000313" key="8">
    <source>
        <dbReference type="EMBL" id="KZD09096.1"/>
    </source>
</evidence>
<evidence type="ECO:0000256" key="4">
    <source>
        <dbReference type="ARBA" id="ARBA00023136"/>
    </source>
</evidence>
<dbReference type="Gene3D" id="1.25.40.10">
    <property type="entry name" value="Tetratricopeptide repeat domain"/>
    <property type="match status" value="2"/>
</dbReference>
<dbReference type="Pfam" id="PF14559">
    <property type="entry name" value="TPR_19"/>
    <property type="match status" value="1"/>
</dbReference>
<dbReference type="Proteomes" id="UP000076400">
    <property type="component" value="Unassembled WGS sequence"/>
</dbReference>
<dbReference type="AlphaFoldDB" id="A0A154W6C0"/>
<dbReference type="InterPro" id="IPR016982">
    <property type="entry name" value="Mms48"/>
</dbReference>
<accession>A0A154W6C0</accession>
<keyword evidence="2 6" id="KW-0812">Transmembrane</keyword>
<dbReference type="InterPro" id="IPR010817">
    <property type="entry name" value="HemY_N"/>
</dbReference>
<dbReference type="OrthoDB" id="9798343at2"/>
<comment type="subcellular location">
    <subcellularLocation>
        <location evidence="1">Membrane</location>
    </subcellularLocation>
</comment>
<dbReference type="InterPro" id="IPR011990">
    <property type="entry name" value="TPR-like_helical_dom_sf"/>
</dbReference>
<evidence type="ECO:0000256" key="5">
    <source>
        <dbReference type="SAM" id="MobiDB-lite"/>
    </source>
</evidence>
<dbReference type="SUPFAM" id="SSF48452">
    <property type="entry name" value="TPR-like"/>
    <property type="match status" value="2"/>
</dbReference>
<comment type="caution">
    <text evidence="8">The sequence shown here is derived from an EMBL/GenBank/DDBJ whole genome shotgun (WGS) entry which is preliminary data.</text>
</comment>
<evidence type="ECO:0000256" key="3">
    <source>
        <dbReference type="ARBA" id="ARBA00022989"/>
    </source>
</evidence>
<dbReference type="GO" id="GO:0016020">
    <property type="term" value="C:membrane"/>
    <property type="evidence" value="ECO:0007669"/>
    <property type="project" value="UniProtKB-SubCell"/>
</dbReference>
<dbReference type="EMBL" id="LPXN01000100">
    <property type="protein sequence ID" value="KZD09096.1"/>
    <property type="molecule type" value="Genomic_DNA"/>
</dbReference>
<dbReference type="RefSeq" id="WP_067555140.1">
    <property type="nucleotide sequence ID" value="NZ_LPXN01000100.1"/>
</dbReference>